<name>A0A286RCV7_9BACT</name>
<feature type="signal peptide" evidence="2">
    <location>
        <begin position="1"/>
        <end position="27"/>
    </location>
</feature>
<accession>A0A286RCV7</accession>
<evidence type="ECO:0000256" key="2">
    <source>
        <dbReference type="SAM" id="SignalP"/>
    </source>
</evidence>
<proteinExistence type="predicted"/>
<gene>
    <name evidence="3" type="ORF">THTE_1188</name>
</gene>
<dbReference type="AlphaFoldDB" id="A0A286RCV7"/>
<reference evidence="3 4" key="1">
    <citation type="journal article" name="Front. Microbiol.">
        <title>Sugar Metabolism of the First Thermophilic Planctomycete Thermogutta terrifontis: Comparative Genomic and Transcriptomic Approaches.</title>
        <authorList>
            <person name="Elcheninov A.G."/>
            <person name="Menzel P."/>
            <person name="Gudbergsdottir S.R."/>
            <person name="Slesarev A.I."/>
            <person name="Kadnikov V.V."/>
            <person name="Krogh A."/>
            <person name="Bonch-Osmolovskaya E.A."/>
            <person name="Peng X."/>
            <person name="Kublanov I.V."/>
        </authorList>
    </citation>
    <scope>NUCLEOTIDE SEQUENCE [LARGE SCALE GENOMIC DNA]</scope>
    <source>
        <strain evidence="3 4">R1</strain>
    </source>
</reference>
<evidence type="ECO:0000256" key="1">
    <source>
        <dbReference type="SAM" id="MobiDB-lite"/>
    </source>
</evidence>
<protein>
    <submittedName>
        <fullName evidence="3">Uncharacterized protein</fullName>
    </submittedName>
</protein>
<dbReference type="Proteomes" id="UP000215086">
    <property type="component" value="Chromosome"/>
</dbReference>
<dbReference type="EMBL" id="CP018477">
    <property type="protein sequence ID" value="ASV73790.1"/>
    <property type="molecule type" value="Genomic_DNA"/>
</dbReference>
<dbReference type="KEGG" id="ttf:THTE_1188"/>
<keyword evidence="4" id="KW-1185">Reference proteome</keyword>
<evidence type="ECO:0000313" key="4">
    <source>
        <dbReference type="Proteomes" id="UP000215086"/>
    </source>
</evidence>
<keyword evidence="2" id="KW-0732">Signal</keyword>
<evidence type="ECO:0000313" key="3">
    <source>
        <dbReference type="EMBL" id="ASV73790.1"/>
    </source>
</evidence>
<feature type="chain" id="PRO_5013261949" evidence="2">
    <location>
        <begin position="28"/>
        <end position="124"/>
    </location>
</feature>
<feature type="region of interest" description="Disordered" evidence="1">
    <location>
        <begin position="65"/>
        <end position="88"/>
    </location>
</feature>
<organism evidence="3 4">
    <name type="scientific">Thermogutta terrifontis</name>
    <dbReference type="NCBI Taxonomy" id="1331910"/>
    <lineage>
        <taxon>Bacteria</taxon>
        <taxon>Pseudomonadati</taxon>
        <taxon>Planctomycetota</taxon>
        <taxon>Planctomycetia</taxon>
        <taxon>Pirellulales</taxon>
        <taxon>Thermoguttaceae</taxon>
        <taxon>Thermogutta</taxon>
    </lineage>
</organism>
<dbReference type="RefSeq" id="WP_095414296.1">
    <property type="nucleotide sequence ID" value="NZ_CP018477.1"/>
</dbReference>
<sequence>MSRREWKMAVIIGLVGCLVSLAGMAWAATSAPSSQPASSSGLSLPKLPNPFAAIGQGLKKVGDGLASLVPHKSPPPQRSQFYPPGAVKKQEEKKSFFDRLFKPKEQPKKIDSVYDWMGQEQVLP</sequence>